<organism evidence="7 8">
    <name type="scientific">Lysobacter dokdonensis DS-58</name>
    <dbReference type="NCBI Taxonomy" id="1300345"/>
    <lineage>
        <taxon>Bacteria</taxon>
        <taxon>Pseudomonadati</taxon>
        <taxon>Pseudomonadota</taxon>
        <taxon>Gammaproteobacteria</taxon>
        <taxon>Lysobacterales</taxon>
        <taxon>Lysobacteraceae</taxon>
        <taxon>Noviluteimonas</taxon>
    </lineage>
</organism>
<dbReference type="SUPFAM" id="SSF55174">
    <property type="entry name" value="Alpha-L RNA-binding motif"/>
    <property type="match status" value="1"/>
</dbReference>
<keyword evidence="7" id="KW-0346">Stress response</keyword>
<dbReference type="GO" id="GO:0034605">
    <property type="term" value="P:cellular response to heat"/>
    <property type="evidence" value="ECO:0007669"/>
    <property type="project" value="InterPro"/>
</dbReference>
<gene>
    <name evidence="7" type="ORF">LF41_2356</name>
</gene>
<dbReference type="AlphaFoldDB" id="A0A0A2WJ54"/>
<sequence length="138" mass="15383">MTTEHPANAPQPGVRIDLWLWAARFFKTRSVAKHAIETGKVEIAGQRAKPSRQVHVGEAMTIGRGEERFEILVRGLSDTRGPAKVAQALYEESVESRERRAAERATRAAERAGYQAPETKPDKRARRLIRALGDLDAL</sequence>
<protein>
    <recommendedName>
        <fullName evidence="4">Heat shock protein 15</fullName>
    </recommendedName>
</protein>
<evidence type="ECO:0000256" key="5">
    <source>
        <dbReference type="SAM" id="MobiDB-lite"/>
    </source>
</evidence>
<evidence type="ECO:0000256" key="3">
    <source>
        <dbReference type="ARBA" id="ARBA00023125"/>
    </source>
</evidence>
<comment type="similarity">
    <text evidence="1 4">Belongs to the HSP15 family.</text>
</comment>
<evidence type="ECO:0000259" key="6">
    <source>
        <dbReference type="SMART" id="SM00363"/>
    </source>
</evidence>
<dbReference type="RefSeq" id="WP_036166714.1">
    <property type="nucleotide sequence ID" value="NZ_JRKJ01000005.1"/>
</dbReference>
<evidence type="ECO:0000313" key="8">
    <source>
        <dbReference type="Proteomes" id="UP000030518"/>
    </source>
</evidence>
<keyword evidence="2 4" id="KW-0694">RNA-binding</keyword>
<dbReference type="InterPro" id="IPR002942">
    <property type="entry name" value="S4_RNA-bd"/>
</dbReference>
<proteinExistence type="inferred from homology"/>
<dbReference type="InterPro" id="IPR025708">
    <property type="entry name" value="HSP15"/>
</dbReference>
<dbReference type="SMART" id="SM00363">
    <property type="entry name" value="S4"/>
    <property type="match status" value="1"/>
</dbReference>
<dbReference type="PIRSF" id="PIRSF016821">
    <property type="entry name" value="HSP15"/>
    <property type="match status" value="1"/>
</dbReference>
<dbReference type="GO" id="GO:0003677">
    <property type="term" value="F:DNA binding"/>
    <property type="evidence" value="ECO:0007669"/>
    <property type="project" value="UniProtKB-KW"/>
</dbReference>
<evidence type="ECO:0000256" key="2">
    <source>
        <dbReference type="ARBA" id="ARBA00022884"/>
    </source>
</evidence>
<dbReference type="CDD" id="cd00165">
    <property type="entry name" value="S4"/>
    <property type="match status" value="1"/>
</dbReference>
<dbReference type="STRING" id="1300345.LF41_2356"/>
<dbReference type="GO" id="GO:0003727">
    <property type="term" value="F:single-stranded RNA binding"/>
    <property type="evidence" value="ECO:0007669"/>
    <property type="project" value="InterPro"/>
</dbReference>
<dbReference type="PROSITE" id="PS50889">
    <property type="entry name" value="S4"/>
    <property type="match status" value="1"/>
</dbReference>
<dbReference type="eggNOG" id="COG1188">
    <property type="taxonomic scope" value="Bacteria"/>
</dbReference>
<reference evidence="7 8" key="1">
    <citation type="submission" date="2014-09" db="EMBL/GenBank/DDBJ databases">
        <title>Genome sequences of Lysobacter dokdonensis DS-58.</title>
        <authorList>
            <person name="Kim J.F."/>
            <person name="Kwak M.-J."/>
        </authorList>
    </citation>
    <scope>NUCLEOTIDE SEQUENCE [LARGE SCALE GENOMIC DNA]</scope>
    <source>
        <strain evidence="7 8">DS-58</strain>
    </source>
</reference>
<dbReference type="EMBL" id="JRKJ01000005">
    <property type="protein sequence ID" value="KGQ19853.1"/>
    <property type="molecule type" value="Genomic_DNA"/>
</dbReference>
<evidence type="ECO:0000256" key="1">
    <source>
        <dbReference type="ARBA" id="ARBA00008396"/>
    </source>
</evidence>
<feature type="domain" description="RNA-binding S4" evidence="6">
    <location>
        <begin position="14"/>
        <end position="76"/>
    </location>
</feature>
<accession>A0A0A2WJ54</accession>
<feature type="region of interest" description="Disordered" evidence="5">
    <location>
        <begin position="96"/>
        <end position="125"/>
    </location>
</feature>
<feature type="compositionally biased region" description="Basic and acidic residues" evidence="5">
    <location>
        <begin position="96"/>
        <end position="110"/>
    </location>
</feature>
<comment type="caution">
    <text evidence="7">The sequence shown here is derived from an EMBL/GenBank/DDBJ whole genome shotgun (WGS) entry which is preliminary data.</text>
</comment>
<keyword evidence="3 4" id="KW-0238">DNA-binding</keyword>
<dbReference type="InterPro" id="IPR036986">
    <property type="entry name" value="S4_RNA-bd_sf"/>
</dbReference>
<dbReference type="PATRIC" id="fig|1300345.3.peg.931"/>
<evidence type="ECO:0000256" key="4">
    <source>
        <dbReference type="PIRNR" id="PIRNR016821"/>
    </source>
</evidence>
<dbReference type="GO" id="GO:0043023">
    <property type="term" value="F:ribosomal large subunit binding"/>
    <property type="evidence" value="ECO:0007669"/>
    <property type="project" value="InterPro"/>
</dbReference>
<dbReference type="Gene3D" id="3.10.290.10">
    <property type="entry name" value="RNA-binding S4 domain"/>
    <property type="match status" value="1"/>
</dbReference>
<evidence type="ECO:0000313" key="7">
    <source>
        <dbReference type="EMBL" id="KGQ19853.1"/>
    </source>
</evidence>
<dbReference type="OrthoDB" id="9797176at2"/>
<dbReference type="Proteomes" id="UP000030518">
    <property type="component" value="Unassembled WGS sequence"/>
</dbReference>
<keyword evidence="8" id="KW-1185">Reference proteome</keyword>
<name>A0A0A2WJ54_9GAMM</name>
<dbReference type="Pfam" id="PF01479">
    <property type="entry name" value="S4"/>
    <property type="match status" value="1"/>
</dbReference>